<feature type="signal peptide" evidence="1">
    <location>
        <begin position="1"/>
        <end position="17"/>
    </location>
</feature>
<protein>
    <submittedName>
        <fullName evidence="2">Putative secreted protein</fullName>
    </submittedName>
</protein>
<organism evidence="2">
    <name type="scientific">Ixodes scapularis</name>
    <name type="common">Black-legged tick</name>
    <name type="synonym">Deer tick</name>
    <dbReference type="NCBI Taxonomy" id="6945"/>
    <lineage>
        <taxon>Eukaryota</taxon>
        <taxon>Metazoa</taxon>
        <taxon>Ecdysozoa</taxon>
        <taxon>Arthropoda</taxon>
        <taxon>Chelicerata</taxon>
        <taxon>Arachnida</taxon>
        <taxon>Acari</taxon>
        <taxon>Parasitiformes</taxon>
        <taxon>Ixodida</taxon>
        <taxon>Ixodoidea</taxon>
        <taxon>Ixodidae</taxon>
        <taxon>Ixodinae</taxon>
        <taxon>Ixodes</taxon>
    </lineage>
</organism>
<sequence length="96" mass="10174">MKATIAVLCVLVAVAYAIVVEARMKSHPIDNGPLDPKCVKPRECPGTSQTVSYYNPEAGCQLIQLGANCTDNGNYKTLGECNKHCLPAPGTPSRLG</sequence>
<dbReference type="VEuPathDB" id="VectorBase:ISCW024676"/>
<feature type="chain" id="PRO_5004311578" evidence="1">
    <location>
        <begin position="18"/>
        <end position="96"/>
    </location>
</feature>
<dbReference type="EMBL" id="AF483710">
    <property type="protein sequence ID" value="AAM93632.1"/>
    <property type="molecule type" value="mRNA"/>
</dbReference>
<reference evidence="2" key="1">
    <citation type="journal article" date="2002" name="J. Exp. Biol.">
        <title>Exploring the sialome of the tick Ixodes scapularis.</title>
        <authorList>
            <person name="Valenzuela J.G."/>
            <person name="Francischetti I.M."/>
            <person name="Pham V.M."/>
            <person name="Garfield M.K."/>
            <person name="Mather T.N."/>
            <person name="Ribeiro J.M."/>
        </authorList>
    </citation>
    <scope>NUCLEOTIDE SEQUENCE</scope>
    <source>
        <strain evidence="2">Rhode Island</strain>
        <tissue evidence="2">Salivary gland</tissue>
    </source>
</reference>
<evidence type="ECO:0000256" key="1">
    <source>
        <dbReference type="SAM" id="SignalP"/>
    </source>
</evidence>
<name>Q8MVD0_IXOSC</name>
<accession>Q8MVD0</accession>
<proteinExistence type="evidence at transcript level"/>
<keyword evidence="1" id="KW-0732">Signal</keyword>
<dbReference type="AlphaFoldDB" id="Q8MVD0"/>
<evidence type="ECO:0000313" key="2">
    <source>
        <dbReference type="EMBL" id="AAM93632.1"/>
    </source>
</evidence>